<evidence type="ECO:0000313" key="3">
    <source>
        <dbReference type="Proteomes" id="UP001642360"/>
    </source>
</evidence>
<dbReference type="InterPro" id="IPR036375">
    <property type="entry name" value="Hemopexin-like_dom_sf"/>
</dbReference>
<reference evidence="2 3" key="1">
    <citation type="submission" date="2024-02" db="EMBL/GenBank/DDBJ databases">
        <authorList>
            <person name="Vignale AGUSTIN F."/>
            <person name="Sosa J E."/>
            <person name="Modenutti C."/>
        </authorList>
    </citation>
    <scope>NUCLEOTIDE SEQUENCE [LARGE SCALE GENOMIC DNA]</scope>
</reference>
<dbReference type="SUPFAM" id="SSF50923">
    <property type="entry name" value="Hemopexin-like domain"/>
    <property type="match status" value="1"/>
</dbReference>
<evidence type="ECO:0000256" key="1">
    <source>
        <dbReference type="PROSITE-ProRule" id="PRU01011"/>
    </source>
</evidence>
<dbReference type="EMBL" id="CAUOFW020001261">
    <property type="protein sequence ID" value="CAK9142907.1"/>
    <property type="molecule type" value="Genomic_DNA"/>
</dbReference>
<sequence>MAAHFTTAADNTHTKRLFYQFSLVDVCFKLLWEFTIMFESGIDAAFALHKTDEAYLFKGDYYVRINFAPGTIDDNITGGIKKILTYWPSLRSILPLKNSA</sequence>
<dbReference type="Pfam" id="PF00045">
    <property type="entry name" value="Hemopexin"/>
    <property type="match status" value="1"/>
</dbReference>
<dbReference type="PROSITE" id="PS51642">
    <property type="entry name" value="HEMOPEXIN_2"/>
    <property type="match status" value="1"/>
</dbReference>
<organism evidence="2 3">
    <name type="scientific">Ilex paraguariensis</name>
    <name type="common">yerba mate</name>
    <dbReference type="NCBI Taxonomy" id="185542"/>
    <lineage>
        <taxon>Eukaryota</taxon>
        <taxon>Viridiplantae</taxon>
        <taxon>Streptophyta</taxon>
        <taxon>Embryophyta</taxon>
        <taxon>Tracheophyta</taxon>
        <taxon>Spermatophyta</taxon>
        <taxon>Magnoliopsida</taxon>
        <taxon>eudicotyledons</taxon>
        <taxon>Gunneridae</taxon>
        <taxon>Pentapetalae</taxon>
        <taxon>asterids</taxon>
        <taxon>campanulids</taxon>
        <taxon>Aquifoliales</taxon>
        <taxon>Aquifoliaceae</taxon>
        <taxon>Ilex</taxon>
    </lineage>
</organism>
<keyword evidence="3" id="KW-1185">Reference proteome</keyword>
<dbReference type="Gene3D" id="2.110.10.10">
    <property type="entry name" value="Hemopexin-like domain"/>
    <property type="match status" value="1"/>
</dbReference>
<name>A0ABC8REZ6_9AQUA</name>
<gene>
    <name evidence="2" type="ORF">ILEXP_LOCUS10601</name>
</gene>
<dbReference type="AlphaFoldDB" id="A0ABC8REZ6"/>
<evidence type="ECO:0000313" key="2">
    <source>
        <dbReference type="EMBL" id="CAK9142907.1"/>
    </source>
</evidence>
<feature type="repeat" description="Hemopexin" evidence="1">
    <location>
        <begin position="39"/>
        <end position="90"/>
    </location>
</feature>
<comment type="caution">
    <text evidence="2">The sequence shown here is derived from an EMBL/GenBank/DDBJ whole genome shotgun (WGS) entry which is preliminary data.</text>
</comment>
<proteinExistence type="predicted"/>
<dbReference type="InterPro" id="IPR018487">
    <property type="entry name" value="Hemopexin-like_repeat"/>
</dbReference>
<dbReference type="Proteomes" id="UP001642360">
    <property type="component" value="Unassembled WGS sequence"/>
</dbReference>
<protein>
    <submittedName>
        <fullName evidence="2">Uncharacterized protein</fullName>
    </submittedName>
</protein>
<accession>A0ABC8REZ6</accession>